<evidence type="ECO:0008006" key="3">
    <source>
        <dbReference type="Google" id="ProtNLM"/>
    </source>
</evidence>
<reference evidence="1 2" key="1">
    <citation type="journal article" date="2015" name="Nature">
        <title>rRNA introns, odd ribosomes, and small enigmatic genomes across a large radiation of phyla.</title>
        <authorList>
            <person name="Brown C.T."/>
            <person name="Hug L.A."/>
            <person name="Thomas B.C."/>
            <person name="Sharon I."/>
            <person name="Castelle C.J."/>
            <person name="Singh A."/>
            <person name="Wilkins M.J."/>
            <person name="Williams K.H."/>
            <person name="Banfield J.F."/>
        </authorList>
    </citation>
    <scope>NUCLEOTIDE SEQUENCE [LARGE SCALE GENOMIC DNA]</scope>
</reference>
<dbReference type="EMBL" id="LCGS01000016">
    <property type="protein sequence ID" value="KKT19045.1"/>
    <property type="molecule type" value="Genomic_DNA"/>
</dbReference>
<organism evidence="1 2">
    <name type="scientific">Candidatus Nomurabacteria bacterium GW2011_GWB1_43_7</name>
    <dbReference type="NCBI Taxonomy" id="1618747"/>
    <lineage>
        <taxon>Bacteria</taxon>
        <taxon>Candidatus Nomuraibacteriota</taxon>
    </lineage>
</organism>
<dbReference type="Proteomes" id="UP000034751">
    <property type="component" value="Unassembled WGS sequence"/>
</dbReference>
<comment type="caution">
    <text evidence="1">The sequence shown here is derived from an EMBL/GenBank/DDBJ whole genome shotgun (WGS) entry which is preliminary data.</text>
</comment>
<proteinExistence type="predicted"/>
<gene>
    <name evidence="1" type="ORF">UW02_C0016G0019</name>
</gene>
<dbReference type="AlphaFoldDB" id="A0A0G1F9Q8"/>
<name>A0A0G1F9Q8_9BACT</name>
<evidence type="ECO:0000313" key="2">
    <source>
        <dbReference type="Proteomes" id="UP000034751"/>
    </source>
</evidence>
<dbReference type="STRING" id="1618747.UW02_C0016G0019"/>
<protein>
    <recommendedName>
        <fullName evidence="3">NTP pyrophosphohydrolase MazG putative catalytic core domain-containing protein</fullName>
    </recommendedName>
</protein>
<evidence type="ECO:0000313" key="1">
    <source>
        <dbReference type="EMBL" id="KKT19045.1"/>
    </source>
</evidence>
<accession>A0A0G1F9Q8</accession>
<sequence>MKTIKEWQKEFKEACEKRFPDSKQWTDQDRLLSVVRQLADVSGGVQKELGIYHPNPKNKTYDDPNHRLAALIAEAFILVEKRNFDLEIELQKVLDFYIKNKPLW</sequence>